<protein>
    <submittedName>
        <fullName evidence="1">Uncharacterized protein</fullName>
    </submittedName>
</protein>
<gene>
    <name evidence="1" type="ORF">DL762_006723</name>
</gene>
<dbReference type="EMBL" id="QJNS01000222">
    <property type="protein sequence ID" value="RYO82242.1"/>
    <property type="molecule type" value="Genomic_DNA"/>
</dbReference>
<proteinExistence type="predicted"/>
<reference evidence="1 2" key="1">
    <citation type="submission" date="2018-06" db="EMBL/GenBank/DDBJ databases">
        <title>Complete Genomes of Monosporascus.</title>
        <authorList>
            <person name="Robinson A.J."/>
            <person name="Natvig D.O."/>
        </authorList>
    </citation>
    <scope>NUCLEOTIDE SEQUENCE [LARGE SCALE GENOMIC DNA]</scope>
    <source>
        <strain evidence="1 2">CBS 609.92</strain>
    </source>
</reference>
<organism evidence="1 2">
    <name type="scientific">Monosporascus cannonballus</name>
    <dbReference type="NCBI Taxonomy" id="155416"/>
    <lineage>
        <taxon>Eukaryota</taxon>
        <taxon>Fungi</taxon>
        <taxon>Dikarya</taxon>
        <taxon>Ascomycota</taxon>
        <taxon>Pezizomycotina</taxon>
        <taxon>Sordariomycetes</taxon>
        <taxon>Xylariomycetidae</taxon>
        <taxon>Xylariales</taxon>
        <taxon>Xylariales incertae sedis</taxon>
        <taxon>Monosporascus</taxon>
    </lineage>
</organism>
<evidence type="ECO:0000313" key="1">
    <source>
        <dbReference type="EMBL" id="RYO82242.1"/>
    </source>
</evidence>
<accession>A0ABY0H187</accession>
<evidence type="ECO:0000313" key="2">
    <source>
        <dbReference type="Proteomes" id="UP000294003"/>
    </source>
</evidence>
<sequence>MERFNPRGEFWLKMTGAQRDDMRAAAQNPVADLAHLIHQIKMGEGVIRRMLSGTTSAIKLQLRTRTYTREFGRRQS</sequence>
<dbReference type="Proteomes" id="UP000294003">
    <property type="component" value="Unassembled WGS sequence"/>
</dbReference>
<keyword evidence="2" id="KW-1185">Reference proteome</keyword>
<name>A0ABY0H187_9PEZI</name>
<comment type="caution">
    <text evidence="1">The sequence shown here is derived from an EMBL/GenBank/DDBJ whole genome shotgun (WGS) entry which is preliminary data.</text>
</comment>